<feature type="signal peptide" evidence="2">
    <location>
        <begin position="1"/>
        <end position="19"/>
    </location>
</feature>
<evidence type="ECO:0000256" key="2">
    <source>
        <dbReference type="SAM" id="SignalP"/>
    </source>
</evidence>
<keyword evidence="2" id="KW-0732">Signal</keyword>
<dbReference type="AlphaFoldDB" id="A0A4Z1KQ67"/>
<feature type="compositionally biased region" description="Gly residues" evidence="1">
    <location>
        <begin position="203"/>
        <end position="252"/>
    </location>
</feature>
<feature type="region of interest" description="Disordered" evidence="1">
    <location>
        <begin position="192"/>
        <end position="261"/>
    </location>
</feature>
<dbReference type="STRING" id="87229.A0A4Z1KQ67"/>
<sequence length="380" mass="37415">MKTQTILSILLATAHLAVAQEPIREPEAEVAGDRFPVPATKETTIAQAFGSSNSGANQQAICQCYDDDGTNSPSLTAATSQEQGANSDSGTSFTHIVDTTPPKRPWKRQGGGQVTDQESPEAPSAAGGWKPKPKPSKPEEAAASASVDATQVGINAAGGAGSASGSWGAVSYAGPSIGANYQDIDGNCVCPPGKSPHKPKGPTEGGATGPSTGGPSTGGPSGGGPSGGGRPGGNGNGSGNGNGNCNGNGNGNGNENENLNENENENLNANINKNENVNINGNANANINKNLGLNFGSNNNGWGSWFGSKAAAAAADPAASGTPVAASDASGVVGATDALFVPELSTGDASGVEQFTGAGSSIVISAWGFLAAVFAIANVL</sequence>
<proteinExistence type="predicted"/>
<evidence type="ECO:0000256" key="1">
    <source>
        <dbReference type="SAM" id="MobiDB-lite"/>
    </source>
</evidence>
<dbReference type="Proteomes" id="UP000297280">
    <property type="component" value="Unassembled WGS sequence"/>
</dbReference>
<organism evidence="3 4">
    <name type="scientific">Botrytis porri</name>
    <dbReference type="NCBI Taxonomy" id="87229"/>
    <lineage>
        <taxon>Eukaryota</taxon>
        <taxon>Fungi</taxon>
        <taxon>Dikarya</taxon>
        <taxon>Ascomycota</taxon>
        <taxon>Pezizomycotina</taxon>
        <taxon>Leotiomycetes</taxon>
        <taxon>Helotiales</taxon>
        <taxon>Sclerotiniaceae</taxon>
        <taxon>Botrytis</taxon>
    </lineage>
</organism>
<accession>A0A4Z1KQ67</accession>
<keyword evidence="4" id="KW-1185">Reference proteome</keyword>
<protein>
    <submittedName>
        <fullName evidence="3">Uncharacterized protein</fullName>
    </submittedName>
</protein>
<gene>
    <name evidence="3" type="ORF">BPOR_0288g00080</name>
</gene>
<dbReference type="EMBL" id="PQXO01000287">
    <property type="protein sequence ID" value="TGO86632.1"/>
    <property type="molecule type" value="Genomic_DNA"/>
</dbReference>
<reference evidence="3 4" key="1">
    <citation type="submission" date="2017-12" db="EMBL/GenBank/DDBJ databases">
        <title>Comparative genomics of Botrytis spp.</title>
        <authorList>
            <person name="Valero-Jimenez C.A."/>
            <person name="Tapia P."/>
            <person name="Veloso J."/>
            <person name="Silva-Moreno E."/>
            <person name="Staats M."/>
            <person name="Valdes J.H."/>
            <person name="Van Kan J.A.L."/>
        </authorList>
    </citation>
    <scope>NUCLEOTIDE SEQUENCE [LARGE SCALE GENOMIC DNA]</scope>
    <source>
        <strain evidence="3 4">MUCL3349</strain>
    </source>
</reference>
<feature type="chain" id="PRO_5021252835" evidence="2">
    <location>
        <begin position="20"/>
        <end position="380"/>
    </location>
</feature>
<comment type="caution">
    <text evidence="3">The sequence shown here is derived from an EMBL/GenBank/DDBJ whole genome shotgun (WGS) entry which is preliminary data.</text>
</comment>
<feature type="region of interest" description="Disordered" evidence="1">
    <location>
        <begin position="73"/>
        <end position="147"/>
    </location>
</feature>
<name>A0A4Z1KQ67_9HELO</name>
<evidence type="ECO:0000313" key="3">
    <source>
        <dbReference type="EMBL" id="TGO86632.1"/>
    </source>
</evidence>
<evidence type="ECO:0000313" key="4">
    <source>
        <dbReference type="Proteomes" id="UP000297280"/>
    </source>
</evidence>
<feature type="compositionally biased region" description="Polar residues" evidence="1">
    <location>
        <begin position="73"/>
        <end position="94"/>
    </location>
</feature>